<evidence type="ECO:0000256" key="11">
    <source>
        <dbReference type="SAM" id="Phobius"/>
    </source>
</evidence>
<dbReference type="GO" id="GO:0030007">
    <property type="term" value="P:intracellular potassium ion homeostasis"/>
    <property type="evidence" value="ECO:0007669"/>
    <property type="project" value="TreeGrafter"/>
</dbReference>
<dbReference type="AlphaFoldDB" id="A0A0D0AP36"/>
<feature type="transmembrane region" description="Helical" evidence="11">
    <location>
        <begin position="12"/>
        <end position="30"/>
    </location>
</feature>
<keyword evidence="10" id="KW-0739">Sodium transport</keyword>
<keyword evidence="8" id="KW-0406">Ion transport</keyword>
<evidence type="ECO:0000256" key="7">
    <source>
        <dbReference type="ARBA" id="ARBA00023053"/>
    </source>
</evidence>
<reference evidence="14" key="2">
    <citation type="submission" date="2015-01" db="EMBL/GenBank/DDBJ databases">
        <title>Evolutionary Origins and Diversification of the Mycorrhizal Mutualists.</title>
        <authorList>
            <consortium name="DOE Joint Genome Institute"/>
            <consortium name="Mycorrhizal Genomics Consortium"/>
            <person name="Kohler A."/>
            <person name="Kuo A."/>
            <person name="Nagy L.G."/>
            <person name="Floudas D."/>
            <person name="Copeland A."/>
            <person name="Barry K.W."/>
            <person name="Cichocki N."/>
            <person name="Veneault-Fourrey C."/>
            <person name="LaButti K."/>
            <person name="Lindquist E.A."/>
            <person name="Lipzen A."/>
            <person name="Lundell T."/>
            <person name="Morin E."/>
            <person name="Murat C."/>
            <person name="Riley R."/>
            <person name="Ohm R."/>
            <person name="Sun H."/>
            <person name="Tunlid A."/>
            <person name="Henrissat B."/>
            <person name="Grigoriev I.V."/>
            <person name="Hibbett D.S."/>
            <person name="Martin F."/>
        </authorList>
    </citation>
    <scope>NUCLEOTIDE SEQUENCE [LARGE SCALE GENOMIC DNA]</scope>
    <source>
        <strain evidence="14">UH-Slu-Lm8-n1</strain>
    </source>
</reference>
<dbReference type="PANTHER" id="PTHR31382:SF4">
    <property type="entry name" value="NA(+)_H(+) ANTIPORTER"/>
    <property type="match status" value="1"/>
</dbReference>
<keyword evidence="14" id="KW-1185">Reference proteome</keyword>
<feature type="transmembrane region" description="Helical" evidence="11">
    <location>
        <begin position="50"/>
        <end position="70"/>
    </location>
</feature>
<dbReference type="Proteomes" id="UP000054485">
    <property type="component" value="Unassembled WGS sequence"/>
</dbReference>
<keyword evidence="5 11" id="KW-0812">Transmembrane</keyword>
<reference evidence="13 14" key="1">
    <citation type="submission" date="2014-04" db="EMBL/GenBank/DDBJ databases">
        <authorList>
            <consortium name="DOE Joint Genome Institute"/>
            <person name="Kuo A."/>
            <person name="Ruytinx J."/>
            <person name="Rineau F."/>
            <person name="Colpaert J."/>
            <person name="Kohler A."/>
            <person name="Nagy L.G."/>
            <person name="Floudas D."/>
            <person name="Copeland A."/>
            <person name="Barry K.W."/>
            <person name="Cichocki N."/>
            <person name="Veneault-Fourrey C."/>
            <person name="LaButti K."/>
            <person name="Lindquist E.A."/>
            <person name="Lipzen A."/>
            <person name="Lundell T."/>
            <person name="Morin E."/>
            <person name="Murat C."/>
            <person name="Sun H."/>
            <person name="Tunlid A."/>
            <person name="Henrissat B."/>
            <person name="Grigoriev I.V."/>
            <person name="Hibbett D.S."/>
            <person name="Martin F."/>
            <person name="Nordberg H.P."/>
            <person name="Cantor M.N."/>
            <person name="Hua S.X."/>
        </authorList>
    </citation>
    <scope>NUCLEOTIDE SEQUENCE [LARGE SCALE GENOMIC DNA]</scope>
    <source>
        <strain evidence="13 14">UH-Slu-Lm8-n1</strain>
    </source>
</reference>
<dbReference type="Gene3D" id="6.10.140.1330">
    <property type="match status" value="1"/>
</dbReference>
<organism evidence="13 14">
    <name type="scientific">Suillus luteus UH-Slu-Lm8-n1</name>
    <dbReference type="NCBI Taxonomy" id="930992"/>
    <lineage>
        <taxon>Eukaryota</taxon>
        <taxon>Fungi</taxon>
        <taxon>Dikarya</taxon>
        <taxon>Basidiomycota</taxon>
        <taxon>Agaricomycotina</taxon>
        <taxon>Agaricomycetes</taxon>
        <taxon>Agaricomycetidae</taxon>
        <taxon>Boletales</taxon>
        <taxon>Suillineae</taxon>
        <taxon>Suillaceae</taxon>
        <taxon>Suillus</taxon>
    </lineage>
</organism>
<keyword evidence="7" id="KW-0915">Sodium</keyword>
<dbReference type="STRING" id="930992.A0A0D0AP36"/>
<feature type="transmembrane region" description="Helical" evidence="11">
    <location>
        <begin position="336"/>
        <end position="357"/>
    </location>
</feature>
<keyword evidence="9 11" id="KW-0472">Membrane</keyword>
<accession>A0A0D0AP36</accession>
<keyword evidence="4" id="KW-0050">Antiport</keyword>
<dbReference type="OrthoDB" id="2190219at2759"/>
<feature type="transmembrane region" description="Helical" evidence="11">
    <location>
        <begin position="77"/>
        <end position="100"/>
    </location>
</feature>
<dbReference type="HOGENOM" id="CLU_008635_5_0_1"/>
<evidence type="ECO:0000256" key="10">
    <source>
        <dbReference type="ARBA" id="ARBA00023201"/>
    </source>
</evidence>
<dbReference type="PANTHER" id="PTHR31382">
    <property type="entry name" value="NA(+)/H(+) ANTIPORTER"/>
    <property type="match status" value="1"/>
</dbReference>
<protein>
    <recommendedName>
        <fullName evidence="12">Cation/H+ exchanger transmembrane domain-containing protein</fullName>
    </recommendedName>
</protein>
<evidence type="ECO:0000256" key="1">
    <source>
        <dbReference type="ARBA" id="ARBA00004141"/>
    </source>
</evidence>
<dbReference type="GO" id="GO:0015385">
    <property type="term" value="F:sodium:proton antiporter activity"/>
    <property type="evidence" value="ECO:0007669"/>
    <property type="project" value="InterPro"/>
</dbReference>
<name>A0A0D0AP36_9AGAM</name>
<evidence type="ECO:0000313" key="14">
    <source>
        <dbReference type="Proteomes" id="UP000054485"/>
    </source>
</evidence>
<evidence type="ECO:0000313" key="13">
    <source>
        <dbReference type="EMBL" id="KIK43521.1"/>
    </source>
</evidence>
<dbReference type="GO" id="GO:0036376">
    <property type="term" value="P:sodium ion export across plasma membrane"/>
    <property type="evidence" value="ECO:0007669"/>
    <property type="project" value="InterPro"/>
</dbReference>
<sequence length="457" mass="49780">MISLILREKLYINEVVLGTGFGILIGPYAANIFTPRSWGSFENTITLEVMRIVLATGLFAVGIELPCAYIKTHARSLLVMVVPTMAFGWIVIASVIQALFPELDYVSSLCIAACLTPTDPVTCVAIIRGKYATQHVPVNVRRILTAESAANDGLAYPFLAISIYLTVETSVQTAIGKWFLVGWLYQVILGTVFGAVLGYLFSKLMKICHDRGFIDRESYISQYLTLSIFTVGVASTIGADDLLAAFAAGCAISWDGYFHTQTENDAFSSVIDYVVNCGCFIYIGAWLPFDDYHSPEYGITPWRLVLLMIAILFLRRIPFLLMVYKFVPEIASWKEALLSGHFGPMGVGAVFVSSLALTRLPTPEYPPADQAQFLAATIQPIVSFVVLGSIVVHGLSIPLFSIGRSVHCRTTFLSLTNTNHRSAVDGDAERGFVAPGVTPNGFAVDALPTTERVDAGL</sequence>
<feature type="domain" description="Cation/H+ exchanger transmembrane" evidence="12">
    <location>
        <begin position="4"/>
        <end position="399"/>
    </location>
</feature>
<feature type="transmembrane region" description="Helical" evidence="11">
    <location>
        <begin position="270"/>
        <end position="289"/>
    </location>
</feature>
<evidence type="ECO:0000259" key="12">
    <source>
        <dbReference type="Pfam" id="PF00999"/>
    </source>
</evidence>
<dbReference type="InParanoid" id="A0A0D0AP36"/>
<dbReference type="Pfam" id="PF00999">
    <property type="entry name" value="Na_H_Exchanger"/>
    <property type="match status" value="1"/>
</dbReference>
<dbReference type="InterPro" id="IPR006153">
    <property type="entry name" value="Cation/H_exchanger_TM"/>
</dbReference>
<feature type="transmembrane region" description="Helical" evidence="11">
    <location>
        <begin position="179"/>
        <end position="200"/>
    </location>
</feature>
<comment type="subcellular location">
    <subcellularLocation>
        <location evidence="1">Membrane</location>
        <topology evidence="1">Multi-pass membrane protein</topology>
    </subcellularLocation>
</comment>
<dbReference type="GO" id="GO:0005886">
    <property type="term" value="C:plasma membrane"/>
    <property type="evidence" value="ECO:0007669"/>
    <property type="project" value="InterPro"/>
</dbReference>
<keyword evidence="6 11" id="KW-1133">Transmembrane helix</keyword>
<evidence type="ECO:0000256" key="3">
    <source>
        <dbReference type="ARBA" id="ARBA00022448"/>
    </source>
</evidence>
<gene>
    <name evidence="13" type="ORF">CY34DRAFT_23536</name>
</gene>
<proteinExistence type="inferred from homology"/>
<evidence type="ECO:0000256" key="2">
    <source>
        <dbReference type="ARBA" id="ARBA00005248"/>
    </source>
</evidence>
<dbReference type="EMBL" id="KN835211">
    <property type="protein sequence ID" value="KIK43521.1"/>
    <property type="molecule type" value="Genomic_DNA"/>
</dbReference>
<dbReference type="GO" id="GO:0120029">
    <property type="term" value="P:proton export across plasma membrane"/>
    <property type="evidence" value="ECO:0007669"/>
    <property type="project" value="InterPro"/>
</dbReference>
<evidence type="ECO:0000256" key="6">
    <source>
        <dbReference type="ARBA" id="ARBA00022989"/>
    </source>
</evidence>
<evidence type="ECO:0000256" key="9">
    <source>
        <dbReference type="ARBA" id="ARBA00023136"/>
    </source>
</evidence>
<evidence type="ECO:0000256" key="5">
    <source>
        <dbReference type="ARBA" id="ARBA00022692"/>
    </source>
</evidence>
<keyword evidence="3" id="KW-0813">Transport</keyword>
<evidence type="ECO:0000256" key="8">
    <source>
        <dbReference type="ARBA" id="ARBA00023065"/>
    </source>
</evidence>
<dbReference type="InterPro" id="IPR004712">
    <property type="entry name" value="Na+/H+_antiporter_fungi"/>
</dbReference>
<comment type="similarity">
    <text evidence="2">Belongs to the fungal Na(+)/H(+) exchanger family.</text>
</comment>
<evidence type="ECO:0000256" key="4">
    <source>
        <dbReference type="ARBA" id="ARBA00022449"/>
    </source>
</evidence>
<feature type="transmembrane region" description="Helical" evidence="11">
    <location>
        <begin position="377"/>
        <end position="400"/>
    </location>
</feature>
<dbReference type="GO" id="GO:0042391">
    <property type="term" value="P:regulation of membrane potential"/>
    <property type="evidence" value="ECO:0007669"/>
    <property type="project" value="InterPro"/>
</dbReference>
<feature type="transmembrane region" description="Helical" evidence="11">
    <location>
        <begin position="301"/>
        <end position="324"/>
    </location>
</feature>